<proteinExistence type="predicted"/>
<evidence type="ECO:0000256" key="4">
    <source>
        <dbReference type="ARBA" id="ARBA00022679"/>
    </source>
</evidence>
<dbReference type="CDD" id="cd00082">
    <property type="entry name" value="HisKA"/>
    <property type="match status" value="1"/>
</dbReference>
<dbReference type="Gene3D" id="3.30.565.10">
    <property type="entry name" value="Histidine kinase-like ATPase, C-terminal domain"/>
    <property type="match status" value="1"/>
</dbReference>
<organism evidence="10 11">
    <name type="scientific">Phreatobacter stygius</name>
    <dbReference type="NCBI Taxonomy" id="1940610"/>
    <lineage>
        <taxon>Bacteria</taxon>
        <taxon>Pseudomonadati</taxon>
        <taxon>Pseudomonadota</taxon>
        <taxon>Alphaproteobacteria</taxon>
        <taxon>Hyphomicrobiales</taxon>
        <taxon>Phreatobacteraceae</taxon>
        <taxon>Phreatobacter</taxon>
    </lineage>
</organism>
<dbReference type="InterPro" id="IPR005467">
    <property type="entry name" value="His_kinase_dom"/>
</dbReference>
<keyword evidence="5" id="KW-0547">Nucleotide-binding</keyword>
<dbReference type="InterPro" id="IPR036097">
    <property type="entry name" value="HisK_dim/P_sf"/>
</dbReference>
<evidence type="ECO:0000313" key="11">
    <source>
        <dbReference type="Proteomes" id="UP000298781"/>
    </source>
</evidence>
<dbReference type="SMART" id="SM00388">
    <property type="entry name" value="HisKA"/>
    <property type="match status" value="1"/>
</dbReference>
<evidence type="ECO:0000256" key="2">
    <source>
        <dbReference type="ARBA" id="ARBA00012438"/>
    </source>
</evidence>
<accession>A0A4D7AV98</accession>
<dbReference type="Gene3D" id="1.10.287.130">
    <property type="match status" value="1"/>
</dbReference>
<dbReference type="InterPro" id="IPR036890">
    <property type="entry name" value="HATPase_C_sf"/>
</dbReference>
<evidence type="ECO:0000259" key="9">
    <source>
        <dbReference type="PROSITE" id="PS50109"/>
    </source>
</evidence>
<dbReference type="GO" id="GO:0000155">
    <property type="term" value="F:phosphorelay sensor kinase activity"/>
    <property type="evidence" value="ECO:0007669"/>
    <property type="project" value="InterPro"/>
</dbReference>
<evidence type="ECO:0000256" key="3">
    <source>
        <dbReference type="ARBA" id="ARBA00022553"/>
    </source>
</evidence>
<name>A0A4D7AV98_9HYPH</name>
<dbReference type="SUPFAM" id="SSF55874">
    <property type="entry name" value="ATPase domain of HSP90 chaperone/DNA topoisomerase II/histidine kinase"/>
    <property type="match status" value="1"/>
</dbReference>
<evidence type="ECO:0000256" key="1">
    <source>
        <dbReference type="ARBA" id="ARBA00000085"/>
    </source>
</evidence>
<gene>
    <name evidence="10" type="ORF">E8M01_00790</name>
</gene>
<evidence type="ECO:0000313" key="10">
    <source>
        <dbReference type="EMBL" id="QCI62908.1"/>
    </source>
</evidence>
<dbReference type="InterPro" id="IPR003661">
    <property type="entry name" value="HisK_dim/P_dom"/>
</dbReference>
<dbReference type="OrthoDB" id="9795133at2"/>
<dbReference type="KEGG" id="pstg:E8M01_00790"/>
<evidence type="ECO:0000256" key="5">
    <source>
        <dbReference type="ARBA" id="ARBA00022741"/>
    </source>
</evidence>
<keyword evidence="7" id="KW-0067">ATP-binding</keyword>
<evidence type="ECO:0000256" key="8">
    <source>
        <dbReference type="ARBA" id="ARBA00023012"/>
    </source>
</evidence>
<dbReference type="EMBL" id="CP039690">
    <property type="protein sequence ID" value="QCI62908.1"/>
    <property type="molecule type" value="Genomic_DNA"/>
</dbReference>
<dbReference type="InterPro" id="IPR003594">
    <property type="entry name" value="HATPase_dom"/>
</dbReference>
<reference evidence="10 11" key="1">
    <citation type="submission" date="2019-04" db="EMBL/GenBank/DDBJ databases">
        <title>Phreatobacter aquaticus sp. nov.</title>
        <authorList>
            <person name="Choi A."/>
        </authorList>
    </citation>
    <scope>NUCLEOTIDE SEQUENCE [LARGE SCALE GENOMIC DNA]</scope>
    <source>
        <strain evidence="10 11">KCTC 52518</strain>
    </source>
</reference>
<dbReference type="InterPro" id="IPR004358">
    <property type="entry name" value="Sig_transdc_His_kin-like_C"/>
</dbReference>
<protein>
    <recommendedName>
        <fullName evidence="2">histidine kinase</fullName>
        <ecNumber evidence="2">2.7.13.3</ecNumber>
    </recommendedName>
</protein>
<evidence type="ECO:0000256" key="6">
    <source>
        <dbReference type="ARBA" id="ARBA00022777"/>
    </source>
</evidence>
<dbReference type="GO" id="GO:0005524">
    <property type="term" value="F:ATP binding"/>
    <property type="evidence" value="ECO:0007669"/>
    <property type="project" value="UniProtKB-KW"/>
</dbReference>
<evidence type="ECO:0000256" key="7">
    <source>
        <dbReference type="ARBA" id="ARBA00022840"/>
    </source>
</evidence>
<dbReference type="EC" id="2.7.13.3" evidence="2"/>
<dbReference type="PROSITE" id="PS50109">
    <property type="entry name" value="HIS_KIN"/>
    <property type="match status" value="1"/>
</dbReference>
<keyword evidence="6" id="KW-0418">Kinase</keyword>
<dbReference type="PANTHER" id="PTHR43065">
    <property type="entry name" value="SENSOR HISTIDINE KINASE"/>
    <property type="match status" value="1"/>
</dbReference>
<dbReference type="AlphaFoldDB" id="A0A4D7AV98"/>
<keyword evidence="11" id="KW-1185">Reference proteome</keyword>
<keyword evidence="8" id="KW-0902">Two-component regulatory system</keyword>
<dbReference type="Proteomes" id="UP000298781">
    <property type="component" value="Chromosome"/>
</dbReference>
<dbReference type="SUPFAM" id="SSF47384">
    <property type="entry name" value="Homodimeric domain of signal transducing histidine kinase"/>
    <property type="match status" value="1"/>
</dbReference>
<keyword evidence="3" id="KW-0597">Phosphoprotein</keyword>
<dbReference type="SMART" id="SM00387">
    <property type="entry name" value="HATPase_c"/>
    <property type="match status" value="1"/>
</dbReference>
<keyword evidence="4" id="KW-0808">Transferase</keyword>
<dbReference type="Pfam" id="PF02518">
    <property type="entry name" value="HATPase_c"/>
    <property type="match status" value="1"/>
</dbReference>
<comment type="catalytic activity">
    <reaction evidence="1">
        <text>ATP + protein L-histidine = ADP + protein N-phospho-L-histidine.</text>
        <dbReference type="EC" id="2.7.13.3"/>
    </reaction>
</comment>
<dbReference type="PRINTS" id="PR00344">
    <property type="entry name" value="BCTRLSENSOR"/>
</dbReference>
<feature type="domain" description="Histidine kinase" evidence="9">
    <location>
        <begin position="322"/>
        <end position="537"/>
    </location>
</feature>
<dbReference type="PANTHER" id="PTHR43065:SF10">
    <property type="entry name" value="PEROXIDE STRESS-ACTIVATED HISTIDINE KINASE MAK3"/>
    <property type="match status" value="1"/>
</dbReference>
<sequence length="547" mass="57001">MPCSAVHHPGAGGPLTETANRDMAVEPTQGGRSAWRWLAGWAVASLIAAGLATYAHVQALDGQMQAVGQTLHRVISQRADQHDALLTSIGAVVRVPGPLRSDLVAVLAESVQRFYPRVRTIAVVEIGAEPKVLFSTHPDDAINPPAGAVAARLATEPPGRSVVLPGAAGSGFYHVVKRAGSEPLALLLTVDAARLIEAEPGMVTAAVGLTAEDGTAIVAPIPAGGAVAGWRGPVLDFQKVLGSQSQPLTLSLTRNLGLAETVPFSTIAAIAAALGLVAWLGHRVVTERRKAEAARRHASLSADEARFAQATRVNAMGELASGIAHELAQPIAAILSQSQAGARLVRSEPLDRQAVIQALEANARLAKRAGAILDRLRDYVRPGAPERQPTNAGELVGHVVALIRGDVAGRGVHLSVGPLAADASVLVEPIAVEQALHNLVRNAAEAVEALAPERRRIDISTGFDGGMVEIVVEDRGPGLAPELLARLFEPFRSTKPNGMGLGLALSQRLVEANGGRIAGGNRPDGGARFTIALPLHRAEPQRREAAE</sequence>